<proteinExistence type="predicted"/>
<reference evidence="2" key="1">
    <citation type="journal article" date="2020" name="Phytopathology">
        <title>Genome sequence of the chestnut blight fungus Cryphonectria parasitica EP155: A fundamental resource for an archetypical invasive plant pathogen.</title>
        <authorList>
            <person name="Crouch J.A."/>
            <person name="Dawe A."/>
            <person name="Aerts A."/>
            <person name="Barry K."/>
            <person name="Churchill A.C.L."/>
            <person name="Grimwood J."/>
            <person name="Hillman B."/>
            <person name="Milgroom M.G."/>
            <person name="Pangilinan J."/>
            <person name="Smith M."/>
            <person name="Salamov A."/>
            <person name="Schmutz J."/>
            <person name="Yadav J."/>
            <person name="Grigoriev I.V."/>
            <person name="Nuss D."/>
        </authorList>
    </citation>
    <scope>NUCLEOTIDE SEQUENCE</scope>
    <source>
        <strain evidence="2">EP155</strain>
    </source>
</reference>
<dbReference type="AlphaFoldDB" id="A0A9P5CMH7"/>
<gene>
    <name evidence="2" type="ORF">M406DRAFT_231302</name>
</gene>
<feature type="non-terminal residue" evidence="2">
    <location>
        <position position="1"/>
    </location>
</feature>
<dbReference type="EMBL" id="MU032350">
    <property type="protein sequence ID" value="KAF3762905.1"/>
    <property type="molecule type" value="Genomic_DNA"/>
</dbReference>
<feature type="non-terminal residue" evidence="2">
    <location>
        <position position="349"/>
    </location>
</feature>
<dbReference type="RefSeq" id="XP_040773884.1">
    <property type="nucleotide sequence ID" value="XM_040915871.1"/>
</dbReference>
<dbReference type="PANTHER" id="PTHR33112">
    <property type="entry name" value="DOMAIN PROTEIN, PUTATIVE-RELATED"/>
    <property type="match status" value="1"/>
</dbReference>
<dbReference type="PANTHER" id="PTHR33112:SF16">
    <property type="entry name" value="HETEROKARYON INCOMPATIBILITY DOMAIN-CONTAINING PROTEIN"/>
    <property type="match status" value="1"/>
</dbReference>
<dbReference type="Pfam" id="PF06985">
    <property type="entry name" value="HET"/>
    <property type="match status" value="1"/>
</dbReference>
<feature type="domain" description="Heterokaryon incompatibility" evidence="1">
    <location>
        <begin position="49"/>
        <end position="153"/>
    </location>
</feature>
<organism evidence="2 3">
    <name type="scientific">Cryphonectria parasitica (strain ATCC 38755 / EP155)</name>
    <dbReference type="NCBI Taxonomy" id="660469"/>
    <lineage>
        <taxon>Eukaryota</taxon>
        <taxon>Fungi</taxon>
        <taxon>Dikarya</taxon>
        <taxon>Ascomycota</taxon>
        <taxon>Pezizomycotina</taxon>
        <taxon>Sordariomycetes</taxon>
        <taxon>Sordariomycetidae</taxon>
        <taxon>Diaporthales</taxon>
        <taxon>Cryphonectriaceae</taxon>
        <taxon>Cryphonectria-Endothia species complex</taxon>
        <taxon>Cryphonectria</taxon>
    </lineage>
</organism>
<accession>A0A9P5CMH7</accession>
<comment type="caution">
    <text evidence="2">The sequence shown here is derived from an EMBL/GenBank/DDBJ whole genome shotgun (WGS) entry which is preliminary data.</text>
</comment>
<dbReference type="InterPro" id="IPR010730">
    <property type="entry name" value="HET"/>
</dbReference>
<protein>
    <submittedName>
        <fullName evidence="2">HET-domain-containing protein</fullName>
    </submittedName>
</protein>
<dbReference type="GeneID" id="63833000"/>
<evidence type="ECO:0000313" key="3">
    <source>
        <dbReference type="Proteomes" id="UP000803844"/>
    </source>
</evidence>
<evidence type="ECO:0000313" key="2">
    <source>
        <dbReference type="EMBL" id="KAF3762905.1"/>
    </source>
</evidence>
<keyword evidence="3" id="KW-1185">Reference proteome</keyword>
<sequence>LKKCRADHPRCQMPGDLPMPTRVIDVGLEGVREPFLFETKGSACKNKPYIALSYCWGWWEQHPPMKTVKKDFPEFKLKANYQEHLEAIKFSHMPKTIQDAVTITRKLGIQYLWVDALCIIQHDAEEWIRESGKMCDVYSNALLTISATQAEGSSPLAARAWCMQESVLSNRILHYTSDEMMWECNEAGWCECEGYDMSFFWRNVWSNYVHVFTRRSITDKKDKLPALSGLARKFSDLLTRHLGRQPTYLAGLWGDELLVRSLCWYVTYTAASWRSDNGTITGVYDPRRAEPWRAPTWSFMSLDAPISPMDALRVESAVEVLEATAEPLDRAADPFGQVASAKLVLRGRL</sequence>
<evidence type="ECO:0000259" key="1">
    <source>
        <dbReference type="Pfam" id="PF06985"/>
    </source>
</evidence>
<dbReference type="OrthoDB" id="5347061at2759"/>
<name>A0A9P5CMH7_CRYP1</name>
<dbReference type="Proteomes" id="UP000803844">
    <property type="component" value="Unassembled WGS sequence"/>
</dbReference>